<keyword evidence="3" id="KW-0285">Flavoprotein</keyword>
<protein>
    <recommendedName>
        <fullName evidence="6">FAD dependent oxidoreductase domain-containing protein</fullName>
    </recommendedName>
</protein>
<name>A0A367KXX0_RHIST</name>
<proteinExistence type="inferred from homology"/>
<dbReference type="STRING" id="4846.A0A367KXX0"/>
<evidence type="ECO:0000313" key="7">
    <source>
        <dbReference type="EMBL" id="RCI07058.1"/>
    </source>
</evidence>
<feature type="domain" description="FAD dependent oxidoreductase" evidence="6">
    <location>
        <begin position="11"/>
        <end position="378"/>
    </location>
</feature>
<evidence type="ECO:0000256" key="2">
    <source>
        <dbReference type="ARBA" id="ARBA00010989"/>
    </source>
</evidence>
<dbReference type="Proteomes" id="UP000253551">
    <property type="component" value="Unassembled WGS sequence"/>
</dbReference>
<evidence type="ECO:0000256" key="3">
    <source>
        <dbReference type="ARBA" id="ARBA00022630"/>
    </source>
</evidence>
<gene>
    <name evidence="7" type="ORF">CU098_013094</name>
</gene>
<dbReference type="PROSITE" id="PS51257">
    <property type="entry name" value="PROKAR_LIPOPROTEIN"/>
    <property type="match status" value="1"/>
</dbReference>
<dbReference type="SUPFAM" id="SSF54373">
    <property type="entry name" value="FAD-linked reductases, C-terminal domain"/>
    <property type="match status" value="1"/>
</dbReference>
<dbReference type="PANTHER" id="PTHR10961">
    <property type="entry name" value="PEROXISOMAL SARCOSINE OXIDASE"/>
    <property type="match status" value="1"/>
</dbReference>
<evidence type="ECO:0000256" key="4">
    <source>
        <dbReference type="ARBA" id="ARBA00022827"/>
    </source>
</evidence>
<dbReference type="InterPro" id="IPR045170">
    <property type="entry name" value="MTOX"/>
</dbReference>
<dbReference type="Gene3D" id="3.50.50.60">
    <property type="entry name" value="FAD/NAD(P)-binding domain"/>
    <property type="match status" value="1"/>
</dbReference>
<dbReference type="Pfam" id="PF01266">
    <property type="entry name" value="DAO"/>
    <property type="match status" value="1"/>
</dbReference>
<dbReference type="SUPFAM" id="SSF51905">
    <property type="entry name" value="FAD/NAD(P)-binding domain"/>
    <property type="match status" value="1"/>
</dbReference>
<dbReference type="EMBL" id="PJQM01000041">
    <property type="protein sequence ID" value="RCI07058.1"/>
    <property type="molecule type" value="Genomic_DNA"/>
</dbReference>
<keyword evidence="4" id="KW-0274">FAD</keyword>
<accession>A0A367KXX0</accession>
<dbReference type="GO" id="GO:0008115">
    <property type="term" value="F:sarcosine oxidase activity"/>
    <property type="evidence" value="ECO:0007669"/>
    <property type="project" value="TreeGrafter"/>
</dbReference>
<keyword evidence="5" id="KW-0560">Oxidoreductase</keyword>
<comment type="similarity">
    <text evidence="2">Belongs to the MSOX/MTOX family.</text>
</comment>
<reference evidence="7 8" key="1">
    <citation type="journal article" date="2018" name="G3 (Bethesda)">
        <title>Phylogenetic and Phylogenomic Definition of Rhizopus Species.</title>
        <authorList>
            <person name="Gryganskyi A.P."/>
            <person name="Golan J."/>
            <person name="Dolatabadi S."/>
            <person name="Mondo S."/>
            <person name="Robb S."/>
            <person name="Idnurm A."/>
            <person name="Muszewska A."/>
            <person name="Steczkiewicz K."/>
            <person name="Masonjones S."/>
            <person name="Liao H.L."/>
            <person name="Gajdeczka M.T."/>
            <person name="Anike F."/>
            <person name="Vuek A."/>
            <person name="Anishchenko I.M."/>
            <person name="Voigt K."/>
            <person name="de Hoog G.S."/>
            <person name="Smith M.E."/>
            <person name="Heitman J."/>
            <person name="Vilgalys R."/>
            <person name="Stajich J.E."/>
        </authorList>
    </citation>
    <scope>NUCLEOTIDE SEQUENCE [LARGE SCALE GENOMIC DNA]</scope>
    <source>
        <strain evidence="7 8">LSU 92-RS-03</strain>
    </source>
</reference>
<comment type="cofactor">
    <cofactor evidence="1">
        <name>FAD</name>
        <dbReference type="ChEBI" id="CHEBI:57692"/>
    </cofactor>
</comment>
<dbReference type="AlphaFoldDB" id="A0A367KXX0"/>
<comment type="caution">
    <text evidence="7">The sequence shown here is derived from an EMBL/GenBank/DDBJ whole genome shotgun (WGS) entry which is preliminary data.</text>
</comment>
<evidence type="ECO:0000256" key="5">
    <source>
        <dbReference type="ARBA" id="ARBA00023002"/>
    </source>
</evidence>
<keyword evidence="8" id="KW-1185">Reference proteome</keyword>
<sequence>MYSSPPKHAHILIVGAGCFGLSTAYALSLDKEKHYRITVYDRGESVPVSDAASTDISKVVRIDYGHQRLYTDLGIEAIDAWHAWNKEVSEPLFHQVGVLAFSSGGEYSPLEKDNLKTIEEAGYGDAIERLTASQIKQRYPFLSDTVNNGYDIAYFNKLGGWCNSSEAIKHLYAKCVQNNVEFVLGKETGCFTQLVTDPHNTRSVIGIKTKDGLVHYADRVIIAAGPWTSSLIEMHHQVMATGQIVVHFQLSEKEKQQLKDLPNWSGDVSRTGFYGFPYNKDGILKVGKHARGYLHPRPNDGISVPRTQSSHPGDTIPQSALDEFRDFLDAFLPITTALDIVYSRVCWYSDSIDGDFVIGCHPDYDDLVVAAGDSGHAMK</sequence>
<evidence type="ECO:0000313" key="8">
    <source>
        <dbReference type="Proteomes" id="UP000253551"/>
    </source>
</evidence>
<dbReference type="InterPro" id="IPR006076">
    <property type="entry name" value="FAD-dep_OxRdtase"/>
</dbReference>
<dbReference type="OrthoDB" id="2219495at2759"/>
<organism evidence="7 8">
    <name type="scientific">Rhizopus stolonifer</name>
    <name type="common">Rhizopus nigricans</name>
    <dbReference type="NCBI Taxonomy" id="4846"/>
    <lineage>
        <taxon>Eukaryota</taxon>
        <taxon>Fungi</taxon>
        <taxon>Fungi incertae sedis</taxon>
        <taxon>Mucoromycota</taxon>
        <taxon>Mucoromycotina</taxon>
        <taxon>Mucoromycetes</taxon>
        <taxon>Mucorales</taxon>
        <taxon>Mucorineae</taxon>
        <taxon>Rhizopodaceae</taxon>
        <taxon>Rhizopus</taxon>
    </lineage>
</organism>
<dbReference type="GO" id="GO:0050660">
    <property type="term" value="F:flavin adenine dinucleotide binding"/>
    <property type="evidence" value="ECO:0007669"/>
    <property type="project" value="InterPro"/>
</dbReference>
<dbReference type="PANTHER" id="PTHR10961:SF46">
    <property type="entry name" value="PEROXISOMAL SARCOSINE OXIDASE"/>
    <property type="match status" value="1"/>
</dbReference>
<evidence type="ECO:0000259" key="6">
    <source>
        <dbReference type="Pfam" id="PF01266"/>
    </source>
</evidence>
<evidence type="ECO:0000256" key="1">
    <source>
        <dbReference type="ARBA" id="ARBA00001974"/>
    </source>
</evidence>
<dbReference type="Gene3D" id="3.30.9.10">
    <property type="entry name" value="D-Amino Acid Oxidase, subunit A, domain 2"/>
    <property type="match status" value="1"/>
</dbReference>
<dbReference type="InterPro" id="IPR036188">
    <property type="entry name" value="FAD/NAD-bd_sf"/>
</dbReference>